<name>A0A1D1ZKV1_9ARAE</name>
<dbReference type="InterPro" id="IPR050913">
    <property type="entry name" value="AP2/ERF_ERF"/>
</dbReference>
<evidence type="ECO:0000256" key="1">
    <source>
        <dbReference type="ARBA" id="ARBA00004123"/>
    </source>
</evidence>
<evidence type="ECO:0000259" key="7">
    <source>
        <dbReference type="PROSITE" id="PS51032"/>
    </source>
</evidence>
<dbReference type="AlphaFoldDB" id="A0A1D1ZKV1"/>
<reference evidence="8" key="1">
    <citation type="submission" date="2015-07" db="EMBL/GenBank/DDBJ databases">
        <title>Transcriptome Assembly of Anthurium amnicola.</title>
        <authorList>
            <person name="Suzuki J."/>
        </authorList>
    </citation>
    <scope>NUCLEOTIDE SEQUENCE</scope>
</reference>
<keyword evidence="2" id="KW-0805">Transcription regulation</keyword>
<dbReference type="SUPFAM" id="SSF54171">
    <property type="entry name" value="DNA-binding domain"/>
    <property type="match status" value="1"/>
</dbReference>
<keyword evidence="3" id="KW-0238">DNA-binding</keyword>
<evidence type="ECO:0000256" key="4">
    <source>
        <dbReference type="ARBA" id="ARBA00023163"/>
    </source>
</evidence>
<dbReference type="Gene3D" id="3.30.730.10">
    <property type="entry name" value="AP2/ERF domain"/>
    <property type="match status" value="1"/>
</dbReference>
<evidence type="ECO:0000256" key="6">
    <source>
        <dbReference type="SAM" id="MobiDB-lite"/>
    </source>
</evidence>
<dbReference type="PANTHER" id="PTHR31194:SF140">
    <property type="entry name" value="ETHYLENE-RESPONSIVE TRANSCRIPTION FACTOR CRF2"/>
    <property type="match status" value="1"/>
</dbReference>
<evidence type="ECO:0000256" key="5">
    <source>
        <dbReference type="ARBA" id="ARBA00023242"/>
    </source>
</evidence>
<dbReference type="InterPro" id="IPR016177">
    <property type="entry name" value="DNA-bd_dom_sf"/>
</dbReference>
<dbReference type="CDD" id="cd00018">
    <property type="entry name" value="AP2"/>
    <property type="match status" value="1"/>
</dbReference>
<comment type="subcellular location">
    <subcellularLocation>
        <location evidence="1">Nucleus</location>
    </subcellularLocation>
</comment>
<keyword evidence="5" id="KW-0539">Nucleus</keyword>
<dbReference type="PANTHER" id="PTHR31194">
    <property type="entry name" value="SHN SHINE , DNA BINDING / TRANSCRIPTION FACTOR"/>
    <property type="match status" value="1"/>
</dbReference>
<feature type="compositionally biased region" description="Low complexity" evidence="6">
    <location>
        <begin position="257"/>
        <end position="270"/>
    </location>
</feature>
<dbReference type="Pfam" id="PF00847">
    <property type="entry name" value="AP2"/>
    <property type="match status" value="1"/>
</dbReference>
<dbReference type="GO" id="GO:0003700">
    <property type="term" value="F:DNA-binding transcription factor activity"/>
    <property type="evidence" value="ECO:0007669"/>
    <property type="project" value="InterPro"/>
</dbReference>
<keyword evidence="4" id="KW-0804">Transcription</keyword>
<protein>
    <submittedName>
        <fullName evidence="8">Ethylene-responsive transcription factor CRF4</fullName>
    </submittedName>
</protein>
<organism evidence="8">
    <name type="scientific">Anthurium amnicola</name>
    <dbReference type="NCBI Taxonomy" id="1678845"/>
    <lineage>
        <taxon>Eukaryota</taxon>
        <taxon>Viridiplantae</taxon>
        <taxon>Streptophyta</taxon>
        <taxon>Embryophyta</taxon>
        <taxon>Tracheophyta</taxon>
        <taxon>Spermatophyta</taxon>
        <taxon>Magnoliopsida</taxon>
        <taxon>Liliopsida</taxon>
        <taxon>Araceae</taxon>
        <taxon>Pothoideae</taxon>
        <taxon>Potheae</taxon>
        <taxon>Anthurium</taxon>
    </lineage>
</organism>
<dbReference type="GO" id="GO:0005634">
    <property type="term" value="C:nucleus"/>
    <property type="evidence" value="ECO:0007669"/>
    <property type="project" value="UniProtKB-SubCell"/>
</dbReference>
<dbReference type="GO" id="GO:0003677">
    <property type="term" value="F:DNA binding"/>
    <property type="evidence" value="ECO:0007669"/>
    <property type="project" value="UniProtKB-KW"/>
</dbReference>
<sequence>MPVLQKQLFSEKGGSGGGLNRKKRPSAIAPLASDHPHHSSIRPHRTSIAGAVRKIRVLCCDPDATDDDDDEEEEEGACFRSPRKLVIGEIHILPPPSTPLAMDAVDASSPAPRSRQKPSRSPRSVTGMTGPRYRGVRQRRWGKWAAEIRDPSRGLRIWLGTYNTAEEAAKVYDSAAIQLRGPDAMTNFATATAQPASNNPAASSASAGYDSGEESRNLSSPTSVLRYCSKEEAPHEEAQPLKHHHRHLPEETEEGEQTGTPETKSVEGVVPAEEGEAGNYTGGIFEDVGFPEDLGALLPFEEEAPLFEDYLCFDDAAPKIFDQPAQDGLFLDGLGEGFLADENLDMGILSSSRKASPWPFDNYFQDIGDIGDLFSSDALQVL</sequence>
<dbReference type="FunFam" id="3.30.730.10:FF:000001">
    <property type="entry name" value="Ethylene-responsive transcription factor 2"/>
    <property type="match status" value="1"/>
</dbReference>
<feature type="domain" description="AP2/ERF" evidence="7">
    <location>
        <begin position="132"/>
        <end position="189"/>
    </location>
</feature>
<dbReference type="PROSITE" id="PS51032">
    <property type="entry name" value="AP2_ERF"/>
    <property type="match status" value="1"/>
</dbReference>
<feature type="compositionally biased region" description="Basic and acidic residues" evidence="6">
    <location>
        <begin position="228"/>
        <end position="240"/>
    </location>
</feature>
<dbReference type="EMBL" id="GDJX01000573">
    <property type="protein sequence ID" value="JAT67363.1"/>
    <property type="molecule type" value="Transcribed_RNA"/>
</dbReference>
<evidence type="ECO:0000256" key="3">
    <source>
        <dbReference type="ARBA" id="ARBA00023125"/>
    </source>
</evidence>
<feature type="region of interest" description="Disordered" evidence="6">
    <location>
        <begin position="194"/>
        <end position="270"/>
    </location>
</feature>
<evidence type="ECO:0000313" key="8">
    <source>
        <dbReference type="EMBL" id="JAT67363.1"/>
    </source>
</evidence>
<dbReference type="InterPro" id="IPR001471">
    <property type="entry name" value="AP2/ERF_dom"/>
</dbReference>
<gene>
    <name evidence="8" type="primary">CRF4_4</name>
    <name evidence="8" type="ORF">g.91645</name>
</gene>
<dbReference type="SMART" id="SM00380">
    <property type="entry name" value="AP2"/>
    <property type="match status" value="1"/>
</dbReference>
<dbReference type="PRINTS" id="PR00367">
    <property type="entry name" value="ETHRSPELEMNT"/>
</dbReference>
<dbReference type="InterPro" id="IPR036955">
    <property type="entry name" value="AP2/ERF_dom_sf"/>
</dbReference>
<feature type="region of interest" description="Disordered" evidence="6">
    <location>
        <begin position="1"/>
        <end position="47"/>
    </location>
</feature>
<proteinExistence type="predicted"/>
<feature type="compositionally biased region" description="Low complexity" evidence="6">
    <location>
        <begin position="194"/>
        <end position="207"/>
    </location>
</feature>
<accession>A0A1D1ZKV1</accession>
<feature type="region of interest" description="Disordered" evidence="6">
    <location>
        <begin position="96"/>
        <end position="132"/>
    </location>
</feature>
<evidence type="ECO:0000256" key="2">
    <source>
        <dbReference type="ARBA" id="ARBA00023015"/>
    </source>
</evidence>